<evidence type="ECO:0000313" key="1">
    <source>
        <dbReference type="EMBL" id="KAA8492178.1"/>
    </source>
</evidence>
<dbReference type="AlphaFoldDB" id="A0A5J4YLQ5"/>
<dbReference type="EMBL" id="VRMN01000010">
    <property type="protein sequence ID" value="KAA8492178.1"/>
    <property type="molecule type" value="Genomic_DNA"/>
</dbReference>
<keyword evidence="2" id="KW-1185">Reference proteome</keyword>
<dbReference type="Proteomes" id="UP000324585">
    <property type="component" value="Unassembled WGS sequence"/>
</dbReference>
<comment type="caution">
    <text evidence="1">The sequence shown here is derived from an EMBL/GenBank/DDBJ whole genome shotgun (WGS) entry which is preliminary data.</text>
</comment>
<sequence>MLLRLARHRFLTHRSLHDIRVAVATGVSALTPAGYVHTCAVAPKAKTLEAEDDDGPRVGPGGAVKWSHLAPEGVEDDDEDELPGPFYAIRHGRDKFRGVVVRPKEHIALIQGVKDSYGRKEETLEKAIRSYQHHSDQSWRRFFAFRLGGAEGVSRGIVVTQPTWKLIAKRVESRTLEKVEFNNMTQALVFCEQAGTPGTDWHTLERAIRFLARKPELSTPDMMDKYIMRISDLCLF</sequence>
<proteinExistence type="predicted"/>
<evidence type="ECO:0000313" key="2">
    <source>
        <dbReference type="Proteomes" id="UP000324585"/>
    </source>
</evidence>
<accession>A0A5J4YLQ5</accession>
<gene>
    <name evidence="1" type="ORF">FVE85_3616</name>
</gene>
<reference evidence="2" key="1">
    <citation type="journal article" date="2019" name="Nat. Commun.">
        <title>Expansion of phycobilisome linker gene families in mesophilic red algae.</title>
        <authorList>
            <person name="Lee J."/>
            <person name="Kim D."/>
            <person name="Bhattacharya D."/>
            <person name="Yoon H.S."/>
        </authorList>
    </citation>
    <scope>NUCLEOTIDE SEQUENCE [LARGE SCALE GENOMIC DNA]</scope>
    <source>
        <strain evidence="2">CCMP 1328</strain>
    </source>
</reference>
<organism evidence="1 2">
    <name type="scientific">Porphyridium purpureum</name>
    <name type="common">Red alga</name>
    <name type="synonym">Porphyridium cruentum</name>
    <dbReference type="NCBI Taxonomy" id="35688"/>
    <lineage>
        <taxon>Eukaryota</taxon>
        <taxon>Rhodophyta</taxon>
        <taxon>Bangiophyceae</taxon>
        <taxon>Porphyridiales</taxon>
        <taxon>Porphyridiaceae</taxon>
        <taxon>Porphyridium</taxon>
    </lineage>
</organism>
<protein>
    <submittedName>
        <fullName evidence="1">Uncharacterized protein</fullName>
    </submittedName>
</protein>
<name>A0A5J4YLQ5_PORPP</name>